<name>A0ABM1BMP8_LIMPO</name>
<keyword evidence="3" id="KW-0677">Repeat</keyword>
<dbReference type="PROSITE" id="PS50293">
    <property type="entry name" value="TPR_REGION"/>
    <property type="match status" value="2"/>
</dbReference>
<dbReference type="Pfam" id="PF00515">
    <property type="entry name" value="TPR_1"/>
    <property type="match status" value="1"/>
</dbReference>
<feature type="repeat" description="TPR" evidence="10">
    <location>
        <begin position="553"/>
        <end position="586"/>
    </location>
</feature>
<feature type="transmembrane region" description="Helical" evidence="12">
    <location>
        <begin position="38"/>
        <end position="57"/>
    </location>
</feature>
<dbReference type="Proteomes" id="UP000694941">
    <property type="component" value="Unplaced"/>
</dbReference>
<evidence type="ECO:0000256" key="7">
    <source>
        <dbReference type="ARBA" id="ARBA00023128"/>
    </source>
</evidence>
<evidence type="ECO:0000256" key="6">
    <source>
        <dbReference type="ARBA" id="ARBA00022989"/>
    </source>
</evidence>
<keyword evidence="5 10" id="KW-0802">TPR repeat</keyword>
<feature type="compositionally biased region" description="Polar residues" evidence="11">
    <location>
        <begin position="78"/>
        <end position="94"/>
    </location>
</feature>
<keyword evidence="6 12" id="KW-1133">Transmembrane helix</keyword>
<feature type="region of interest" description="Disordered" evidence="11">
    <location>
        <begin position="67"/>
        <end position="106"/>
    </location>
</feature>
<feature type="repeat" description="TPR" evidence="10">
    <location>
        <begin position="375"/>
        <end position="408"/>
    </location>
</feature>
<evidence type="ECO:0000256" key="9">
    <source>
        <dbReference type="ARBA" id="ARBA00038030"/>
    </source>
</evidence>
<dbReference type="SUPFAM" id="SSF48452">
    <property type="entry name" value="TPR-like"/>
    <property type="match status" value="2"/>
</dbReference>
<evidence type="ECO:0000256" key="12">
    <source>
        <dbReference type="SAM" id="Phobius"/>
    </source>
</evidence>
<dbReference type="Pfam" id="PF13414">
    <property type="entry name" value="TPR_11"/>
    <property type="match status" value="1"/>
</dbReference>
<evidence type="ECO:0000256" key="4">
    <source>
        <dbReference type="ARBA" id="ARBA00022787"/>
    </source>
</evidence>
<dbReference type="InterPro" id="IPR011990">
    <property type="entry name" value="TPR-like_helical_dom_sf"/>
</dbReference>
<comment type="similarity">
    <text evidence="9">Belongs to the Tom70 family.</text>
</comment>
<evidence type="ECO:0000256" key="5">
    <source>
        <dbReference type="ARBA" id="ARBA00022803"/>
    </source>
</evidence>
<feature type="repeat" description="TPR" evidence="10">
    <location>
        <begin position="128"/>
        <end position="161"/>
    </location>
</feature>
<dbReference type="Gene3D" id="1.25.40.10">
    <property type="entry name" value="Tetratricopeptide repeat domain"/>
    <property type="match status" value="2"/>
</dbReference>
<keyword evidence="8 12" id="KW-0472">Membrane</keyword>
<accession>A0ABM1BMP8</accession>
<evidence type="ECO:0000256" key="2">
    <source>
        <dbReference type="ARBA" id="ARBA00022692"/>
    </source>
</evidence>
<dbReference type="PROSITE" id="PS50005">
    <property type="entry name" value="TPR"/>
    <property type="match status" value="4"/>
</dbReference>
<gene>
    <name evidence="14" type="primary">LOC106469183</name>
</gene>
<keyword evidence="2 12" id="KW-0812">Transmembrane</keyword>
<evidence type="ECO:0000256" key="3">
    <source>
        <dbReference type="ARBA" id="ARBA00022737"/>
    </source>
</evidence>
<comment type="subcellular location">
    <subcellularLocation>
        <location evidence="1">Mitochondrion outer membrane</location>
        <topology evidence="1">Single-pass membrane protein</topology>
    </subcellularLocation>
</comment>
<protein>
    <submittedName>
        <fullName evidence="14">Mitochondrial import receptor subunit TOM70-like</fullName>
    </submittedName>
</protein>
<evidence type="ECO:0000313" key="14">
    <source>
        <dbReference type="RefSeq" id="XP_013785102.2"/>
    </source>
</evidence>
<dbReference type="PANTHER" id="PTHR46208">
    <property type="entry name" value="MITOCHONDRIAL IMPORT RECEPTOR SUBUNIT TOM70"/>
    <property type="match status" value="1"/>
</dbReference>
<dbReference type="Pfam" id="PF13181">
    <property type="entry name" value="TPR_8"/>
    <property type="match status" value="2"/>
</dbReference>
<reference evidence="14" key="1">
    <citation type="submission" date="2025-08" db="UniProtKB">
        <authorList>
            <consortium name="RefSeq"/>
        </authorList>
    </citation>
    <scope>IDENTIFICATION</scope>
    <source>
        <tissue evidence="14">Muscle</tissue>
    </source>
</reference>
<dbReference type="PANTHER" id="PTHR46208:SF1">
    <property type="entry name" value="MITOCHONDRIAL IMPORT RECEPTOR SUBUNIT TOM70"/>
    <property type="match status" value="1"/>
</dbReference>
<proteinExistence type="inferred from homology"/>
<dbReference type="Pfam" id="PF13432">
    <property type="entry name" value="TPR_16"/>
    <property type="match status" value="1"/>
</dbReference>
<evidence type="ECO:0000256" key="10">
    <source>
        <dbReference type="PROSITE-ProRule" id="PRU00339"/>
    </source>
</evidence>
<evidence type="ECO:0000313" key="13">
    <source>
        <dbReference type="Proteomes" id="UP000694941"/>
    </source>
</evidence>
<evidence type="ECO:0000256" key="11">
    <source>
        <dbReference type="SAM" id="MobiDB-lite"/>
    </source>
</evidence>
<keyword evidence="4" id="KW-1000">Mitochondrion outer membrane</keyword>
<dbReference type="GeneID" id="106469183"/>
<dbReference type="InterPro" id="IPR019734">
    <property type="entry name" value="TPR_rpt"/>
</dbReference>
<dbReference type="SMART" id="SM00028">
    <property type="entry name" value="TPR"/>
    <property type="match status" value="10"/>
</dbReference>
<evidence type="ECO:0000256" key="1">
    <source>
        <dbReference type="ARBA" id="ARBA00004572"/>
    </source>
</evidence>
<keyword evidence="13" id="KW-1185">Reference proteome</keyword>
<organism evidence="13 14">
    <name type="scientific">Limulus polyphemus</name>
    <name type="common">Atlantic horseshoe crab</name>
    <dbReference type="NCBI Taxonomy" id="6850"/>
    <lineage>
        <taxon>Eukaryota</taxon>
        <taxon>Metazoa</taxon>
        <taxon>Ecdysozoa</taxon>
        <taxon>Arthropoda</taxon>
        <taxon>Chelicerata</taxon>
        <taxon>Merostomata</taxon>
        <taxon>Xiphosura</taxon>
        <taxon>Limulidae</taxon>
        <taxon>Limulus</taxon>
    </lineage>
</organism>
<keyword evidence="7" id="KW-0496">Mitochondrion</keyword>
<sequence>MWRGRAYHLVPTDRSNMASRRFGSEGNLPKNEIGWPKWTYALAIGAPVAIGLGYWYYRKSKSKRDDDFSINGKGNLKPKSNLNPTSAKFSTQKASSESEESLISVSGRDFQKNKTDEEVLPKEPCEKAKAYKNIGNRYFKEGKYDKAIDCYTEAIKVCPEDRKGDLATFYQNRAASYENLKNFSEVISDCSKAIELNNTYIKALTRRAKAYDTISDLKNALDDITAVCILEGFQNSNSLLLTDRILKSKGKEQARKAMQTRTPILPSGHFIKNYFISFCEDPIIKISEKYKEEKKDSQNPKELSGFRLGIHNFVDNKFEDVIKNCTQEIERNGQDTAEALLLRGTFHLLQGQTDAAKEDLKQLLEMESVDVKVRVNALIKVGTLKVHAEQMEEALKDFDRAIELDPNNADIYLHRGQVLLLMDRIDDTLRDLEKSAALNSNFPSATAQKCYVQYRCGLRYNDSKQKEEALKGFIEAHEKFPRCSESYFLHAQVLLERQEFEKAEEFFLKAGEIDPTDPNVWVHRGILYLQWKQDVDSALGYLKKAIEMDTKCQFAYETLGSIQVQRGHLQKGLELFDKAIALAQTETELAHLFSLRDAAEAQGRVATRLGIDIGSESNT</sequence>
<evidence type="ECO:0000256" key="8">
    <source>
        <dbReference type="ARBA" id="ARBA00023136"/>
    </source>
</evidence>
<feature type="repeat" description="TPR" evidence="10">
    <location>
        <begin position="484"/>
        <end position="517"/>
    </location>
</feature>
<dbReference type="RefSeq" id="XP_013785102.2">
    <property type="nucleotide sequence ID" value="XM_013929648.2"/>
</dbReference>